<accession>H6LJ12</accession>
<feature type="transmembrane region" description="Helical" evidence="9">
    <location>
        <begin position="226"/>
        <end position="247"/>
    </location>
</feature>
<dbReference type="eggNOG" id="COG0765">
    <property type="taxonomic scope" value="Bacteria"/>
</dbReference>
<dbReference type="GO" id="GO:0006865">
    <property type="term" value="P:amino acid transport"/>
    <property type="evidence" value="ECO:0007669"/>
    <property type="project" value="UniProtKB-KW"/>
</dbReference>
<evidence type="ECO:0000256" key="1">
    <source>
        <dbReference type="ARBA" id="ARBA00004651"/>
    </source>
</evidence>
<feature type="transmembrane region" description="Helical" evidence="9">
    <location>
        <begin position="56"/>
        <end position="80"/>
    </location>
</feature>
<dbReference type="PROSITE" id="PS50928">
    <property type="entry name" value="ABC_TM1"/>
    <property type="match status" value="1"/>
</dbReference>
<dbReference type="RefSeq" id="WP_014354978.1">
    <property type="nucleotide sequence ID" value="NC_016894.1"/>
</dbReference>
<protein>
    <submittedName>
        <fullName evidence="11">Amino acid ABC transport system permease protein</fullName>
    </submittedName>
</protein>
<evidence type="ECO:0000256" key="8">
    <source>
        <dbReference type="ARBA" id="ARBA00023136"/>
    </source>
</evidence>
<dbReference type="NCBIfam" id="TIGR01726">
    <property type="entry name" value="HEQRo_perm_3TM"/>
    <property type="match status" value="1"/>
</dbReference>
<keyword evidence="8 9" id="KW-0472">Membrane</keyword>
<dbReference type="PANTHER" id="PTHR30614:SF20">
    <property type="entry name" value="GLUTAMINE TRANSPORT SYSTEM PERMEASE PROTEIN GLNP"/>
    <property type="match status" value="1"/>
</dbReference>
<dbReference type="Proteomes" id="UP000007177">
    <property type="component" value="Chromosome"/>
</dbReference>
<evidence type="ECO:0000256" key="6">
    <source>
        <dbReference type="ARBA" id="ARBA00022970"/>
    </source>
</evidence>
<name>H6LJ12_ACEWD</name>
<dbReference type="PANTHER" id="PTHR30614">
    <property type="entry name" value="MEMBRANE COMPONENT OF AMINO ACID ABC TRANSPORTER"/>
    <property type="match status" value="1"/>
</dbReference>
<comment type="similarity">
    <text evidence="2">Belongs to the binding-protein-dependent transport system permease family. HisMQ subfamily.</text>
</comment>
<feature type="transmembrane region" description="Helical" evidence="9">
    <location>
        <begin position="12"/>
        <end position="36"/>
    </location>
</feature>
<evidence type="ECO:0000313" key="12">
    <source>
        <dbReference type="Proteomes" id="UP000007177"/>
    </source>
</evidence>
<evidence type="ECO:0000259" key="10">
    <source>
        <dbReference type="PROSITE" id="PS50928"/>
    </source>
</evidence>
<dbReference type="SUPFAM" id="SSF161098">
    <property type="entry name" value="MetI-like"/>
    <property type="match status" value="1"/>
</dbReference>
<evidence type="ECO:0000256" key="9">
    <source>
        <dbReference type="RuleBase" id="RU363032"/>
    </source>
</evidence>
<keyword evidence="6" id="KW-0029">Amino-acid transport</keyword>
<keyword evidence="3 9" id="KW-0813">Transport</keyword>
<dbReference type="HOGENOM" id="CLU_019602_1_1_9"/>
<evidence type="ECO:0000256" key="7">
    <source>
        <dbReference type="ARBA" id="ARBA00022989"/>
    </source>
</evidence>
<feature type="transmembrane region" description="Helical" evidence="9">
    <location>
        <begin position="101"/>
        <end position="119"/>
    </location>
</feature>
<dbReference type="Pfam" id="PF00528">
    <property type="entry name" value="BPD_transp_1"/>
    <property type="match status" value="1"/>
</dbReference>
<dbReference type="KEGG" id="awo:Awo_c05760"/>
<evidence type="ECO:0000313" key="11">
    <source>
        <dbReference type="EMBL" id="AFA47375.1"/>
    </source>
</evidence>
<evidence type="ECO:0000256" key="3">
    <source>
        <dbReference type="ARBA" id="ARBA00022448"/>
    </source>
</evidence>
<dbReference type="STRING" id="931626.Awo_c05760"/>
<keyword evidence="5 9" id="KW-0812">Transmembrane</keyword>
<dbReference type="GO" id="GO:0022857">
    <property type="term" value="F:transmembrane transporter activity"/>
    <property type="evidence" value="ECO:0007669"/>
    <property type="project" value="InterPro"/>
</dbReference>
<dbReference type="InterPro" id="IPR010065">
    <property type="entry name" value="AA_ABC_transptr_permease_3TM"/>
</dbReference>
<dbReference type="GO" id="GO:0043190">
    <property type="term" value="C:ATP-binding cassette (ABC) transporter complex"/>
    <property type="evidence" value="ECO:0007669"/>
    <property type="project" value="InterPro"/>
</dbReference>
<keyword evidence="4" id="KW-1003">Cell membrane</keyword>
<sequence length="261" mass="29322">MKKTLNKEPSFSYKVISAILVATVLIGFLWFSVAAIGLKLDFTTLYQYRQRLWDGFLMTIIISVASLVVSLAVGSISALGQNSKILPISYFCKAYVQIIRGTPLLVQIYFFYYIIGTAWGVNNRYIAGVIILSLFEGAYISEIIRGGLESIDRQQYEVAKSIGLTPIKTLQLVTFPILMARILPALAGQFASIIKDSSLLSVIAVIELTQTVQEISADNFRMFENYLFVGVLYFILTFSVAILSGVLERRYNHEYRANKYL</sequence>
<dbReference type="CDD" id="cd06261">
    <property type="entry name" value="TM_PBP2"/>
    <property type="match status" value="1"/>
</dbReference>
<keyword evidence="7 9" id="KW-1133">Transmembrane helix</keyword>
<dbReference type="EMBL" id="CP002987">
    <property type="protein sequence ID" value="AFA47375.1"/>
    <property type="molecule type" value="Genomic_DNA"/>
</dbReference>
<dbReference type="AlphaFoldDB" id="H6LJ12"/>
<dbReference type="InterPro" id="IPR035906">
    <property type="entry name" value="MetI-like_sf"/>
</dbReference>
<evidence type="ECO:0000256" key="4">
    <source>
        <dbReference type="ARBA" id="ARBA00022475"/>
    </source>
</evidence>
<reference evidence="12" key="1">
    <citation type="submission" date="2011-07" db="EMBL/GenBank/DDBJ databases">
        <title>Complete genome sequence of Acetobacterium woodii.</title>
        <authorList>
            <person name="Poehlein A."/>
            <person name="Schmidt S."/>
            <person name="Kaster A.-K."/>
            <person name="Goenrich M."/>
            <person name="Vollmers J."/>
            <person name="Thuermer A."/>
            <person name="Gottschalk G."/>
            <person name="Thauer R.K."/>
            <person name="Daniel R."/>
            <person name="Mueller V."/>
        </authorList>
    </citation>
    <scope>NUCLEOTIDE SEQUENCE [LARGE SCALE GENOMIC DNA]</scope>
    <source>
        <strain evidence="12">ATCC 29683 / DSM 1030 / JCM 2381 / KCTC 1655 / WB1</strain>
    </source>
</reference>
<reference evidence="11 12" key="2">
    <citation type="journal article" date="2012" name="PLoS ONE">
        <title>An ancient pathway combining carbon dioxide fixation with the generation and utilization of a sodium ion gradient for ATP synthesis.</title>
        <authorList>
            <person name="Poehlein A."/>
            <person name="Schmidt S."/>
            <person name="Kaster A.K."/>
            <person name="Goenrich M."/>
            <person name="Vollmers J."/>
            <person name="Thurmer A."/>
            <person name="Bertsch J."/>
            <person name="Schuchmann K."/>
            <person name="Voigt B."/>
            <person name="Hecker M."/>
            <person name="Daniel R."/>
            <person name="Thauer R.K."/>
            <person name="Gottschalk G."/>
            <person name="Muller V."/>
        </authorList>
    </citation>
    <scope>NUCLEOTIDE SEQUENCE [LARGE SCALE GENOMIC DNA]</scope>
    <source>
        <strain evidence="12">ATCC 29683 / DSM 1030 / JCM 2381 / KCTC 1655 / WB1</strain>
    </source>
</reference>
<dbReference type="InterPro" id="IPR000515">
    <property type="entry name" value="MetI-like"/>
</dbReference>
<proteinExistence type="inferred from homology"/>
<evidence type="ECO:0000256" key="5">
    <source>
        <dbReference type="ARBA" id="ARBA00022692"/>
    </source>
</evidence>
<gene>
    <name evidence="11" type="ordered locus">Awo_c05760</name>
</gene>
<feature type="transmembrane region" description="Helical" evidence="9">
    <location>
        <begin position="169"/>
        <end position="191"/>
    </location>
</feature>
<evidence type="ECO:0000256" key="2">
    <source>
        <dbReference type="ARBA" id="ARBA00010072"/>
    </source>
</evidence>
<dbReference type="OrthoDB" id="9787841at2"/>
<dbReference type="InterPro" id="IPR043429">
    <property type="entry name" value="ArtM/GltK/GlnP/TcyL/YhdX-like"/>
</dbReference>
<feature type="domain" description="ABC transmembrane type-1" evidence="10">
    <location>
        <begin position="56"/>
        <end position="244"/>
    </location>
</feature>
<organism evidence="11 12">
    <name type="scientific">Acetobacterium woodii (strain ATCC 29683 / DSM 1030 / JCM 2381 / KCTC 1655 / WB1)</name>
    <dbReference type="NCBI Taxonomy" id="931626"/>
    <lineage>
        <taxon>Bacteria</taxon>
        <taxon>Bacillati</taxon>
        <taxon>Bacillota</taxon>
        <taxon>Clostridia</taxon>
        <taxon>Eubacteriales</taxon>
        <taxon>Eubacteriaceae</taxon>
        <taxon>Acetobacterium</taxon>
    </lineage>
</organism>
<dbReference type="Gene3D" id="1.10.3720.10">
    <property type="entry name" value="MetI-like"/>
    <property type="match status" value="1"/>
</dbReference>
<comment type="subcellular location">
    <subcellularLocation>
        <location evidence="1 9">Cell membrane</location>
        <topology evidence="1 9">Multi-pass membrane protein</topology>
    </subcellularLocation>
</comment>
<keyword evidence="12" id="KW-1185">Reference proteome</keyword>